<accession>A0AA40EIW2</accession>
<feature type="compositionally biased region" description="Basic and acidic residues" evidence="1">
    <location>
        <begin position="213"/>
        <end position="224"/>
    </location>
</feature>
<comment type="caution">
    <text evidence="2">The sequence shown here is derived from an EMBL/GenBank/DDBJ whole genome shotgun (WGS) entry which is preliminary data.</text>
</comment>
<evidence type="ECO:0000313" key="3">
    <source>
        <dbReference type="Proteomes" id="UP001172155"/>
    </source>
</evidence>
<name>A0AA40EIW2_9PEZI</name>
<keyword evidence="3" id="KW-1185">Reference proteome</keyword>
<feature type="region of interest" description="Disordered" evidence="1">
    <location>
        <begin position="200"/>
        <end position="224"/>
    </location>
</feature>
<reference evidence="2" key="1">
    <citation type="submission" date="2023-06" db="EMBL/GenBank/DDBJ databases">
        <title>Genome-scale phylogeny and comparative genomics of the fungal order Sordariales.</title>
        <authorList>
            <consortium name="Lawrence Berkeley National Laboratory"/>
            <person name="Hensen N."/>
            <person name="Bonometti L."/>
            <person name="Westerberg I."/>
            <person name="Brannstrom I.O."/>
            <person name="Guillou S."/>
            <person name="Cros-Aarteil S."/>
            <person name="Calhoun S."/>
            <person name="Haridas S."/>
            <person name="Kuo A."/>
            <person name="Mondo S."/>
            <person name="Pangilinan J."/>
            <person name="Riley R."/>
            <person name="LaButti K."/>
            <person name="Andreopoulos B."/>
            <person name="Lipzen A."/>
            <person name="Chen C."/>
            <person name="Yanf M."/>
            <person name="Daum C."/>
            <person name="Ng V."/>
            <person name="Clum A."/>
            <person name="Steindorff A."/>
            <person name="Ohm R."/>
            <person name="Martin F."/>
            <person name="Silar P."/>
            <person name="Natvig D."/>
            <person name="Lalanne C."/>
            <person name="Gautier V."/>
            <person name="Ament-velasquez S.L."/>
            <person name="Kruys A."/>
            <person name="Hutchinson M.I."/>
            <person name="Powell A.J."/>
            <person name="Barry K."/>
            <person name="Miller A.N."/>
            <person name="Grigoriev I.V."/>
            <person name="Debuchy R."/>
            <person name="Gladieux P."/>
            <person name="Thoren M.H."/>
            <person name="Johannesson H."/>
        </authorList>
    </citation>
    <scope>NUCLEOTIDE SEQUENCE</scope>
    <source>
        <strain evidence="2">SMH3187-1</strain>
    </source>
</reference>
<protein>
    <submittedName>
        <fullName evidence="2">Uncharacterized protein</fullName>
    </submittedName>
</protein>
<dbReference type="AlphaFoldDB" id="A0AA40EIW2"/>
<evidence type="ECO:0000313" key="2">
    <source>
        <dbReference type="EMBL" id="KAK0740151.1"/>
    </source>
</evidence>
<organism evidence="2 3">
    <name type="scientific">Schizothecium vesticola</name>
    <dbReference type="NCBI Taxonomy" id="314040"/>
    <lineage>
        <taxon>Eukaryota</taxon>
        <taxon>Fungi</taxon>
        <taxon>Dikarya</taxon>
        <taxon>Ascomycota</taxon>
        <taxon>Pezizomycotina</taxon>
        <taxon>Sordariomycetes</taxon>
        <taxon>Sordariomycetidae</taxon>
        <taxon>Sordariales</taxon>
        <taxon>Schizotheciaceae</taxon>
        <taxon>Schizothecium</taxon>
    </lineage>
</organism>
<gene>
    <name evidence="2" type="ORF">B0T18DRAFT_417304</name>
</gene>
<sequence length="224" mass="24679">MAPIKAKKYSTNARALKTATDTILDLKRGFTLSNLEIPAPTPGDQPHPPVLSNPASSELVLASRLPSFFRKLPKGIVDEEHVQLAPDLFAADAAAITLAHWAERCTLPGRTAHNAAELRVRIMRDRPPEASPIVDASFCAGEGRRADGRVIWTHLDRAVPNLPFRWPGPEGVPHSFKVDVHHPLHGADGLKFVCLQVGRGQGERHHGRKKREASRQDKHGNEER</sequence>
<dbReference type="EMBL" id="JAUKUD010000006">
    <property type="protein sequence ID" value="KAK0740151.1"/>
    <property type="molecule type" value="Genomic_DNA"/>
</dbReference>
<evidence type="ECO:0000256" key="1">
    <source>
        <dbReference type="SAM" id="MobiDB-lite"/>
    </source>
</evidence>
<dbReference type="Proteomes" id="UP001172155">
    <property type="component" value="Unassembled WGS sequence"/>
</dbReference>
<proteinExistence type="predicted"/>